<keyword evidence="6" id="KW-1185">Reference proteome</keyword>
<keyword evidence="5" id="KW-0030">Aminoacyl-tRNA synthetase</keyword>
<proteinExistence type="predicted"/>
<keyword evidence="3" id="KW-0067">ATP-binding</keyword>
<gene>
    <name evidence="5" type="ORF">JCM21531_2945</name>
</gene>
<dbReference type="EMBL" id="BAVR01000037">
    <property type="protein sequence ID" value="GAE89420.1"/>
    <property type="molecule type" value="Genomic_DNA"/>
</dbReference>
<dbReference type="InterPro" id="IPR009080">
    <property type="entry name" value="tRNAsynth_Ia_anticodon-bd"/>
</dbReference>
<evidence type="ECO:0000313" key="5">
    <source>
        <dbReference type="EMBL" id="GAE89420.1"/>
    </source>
</evidence>
<dbReference type="AlphaFoldDB" id="W4V7U0"/>
<keyword evidence="1" id="KW-0436">Ligase</keyword>
<dbReference type="GO" id="GO:0005524">
    <property type="term" value="F:ATP binding"/>
    <property type="evidence" value="ECO:0007669"/>
    <property type="project" value="UniProtKB-KW"/>
</dbReference>
<feature type="domain" description="Cysteinyl-tRNA ligase anticodon binding" evidence="4">
    <location>
        <begin position="16"/>
        <end position="62"/>
    </location>
</feature>
<evidence type="ECO:0000256" key="3">
    <source>
        <dbReference type="ARBA" id="ARBA00022840"/>
    </source>
</evidence>
<accession>W4V7U0</accession>
<reference evidence="5" key="1">
    <citation type="journal article" date="2014" name="Genome Announc.">
        <title>Draft Genome Sequence of Clostridium straminisolvens Strain JCM 21531T, Isolated from a Cellulose-Degrading Bacterial Community.</title>
        <authorList>
            <person name="Yuki M."/>
            <person name="Oshima K."/>
            <person name="Suda W."/>
            <person name="Sakamoto M."/>
            <person name="Kitamura K."/>
            <person name="Iida T."/>
            <person name="Hattori M."/>
            <person name="Ohkuma M."/>
        </authorList>
    </citation>
    <scope>NUCLEOTIDE SEQUENCE [LARGE SCALE GENOMIC DNA]</scope>
    <source>
        <strain evidence="5">JCM 21531</strain>
    </source>
</reference>
<evidence type="ECO:0000259" key="4">
    <source>
        <dbReference type="Pfam" id="PF23493"/>
    </source>
</evidence>
<dbReference type="STRING" id="1294263.JCM21531_2945"/>
<name>W4V7U0_9FIRM</name>
<evidence type="ECO:0000256" key="2">
    <source>
        <dbReference type="ARBA" id="ARBA00022741"/>
    </source>
</evidence>
<dbReference type="Pfam" id="PF23493">
    <property type="entry name" value="CysS_C"/>
    <property type="match status" value="1"/>
</dbReference>
<sequence>MGGVLGIAQKSRQKSIDSEIQELIDRRQQARKEKDWKTADEIRDKLKEMGIILEDTPQGVKWTIKQ</sequence>
<dbReference type="Proteomes" id="UP000019109">
    <property type="component" value="Unassembled WGS sequence"/>
</dbReference>
<protein>
    <submittedName>
        <fullName evidence="5">Cysteinyl-tRNA synthetase</fullName>
    </submittedName>
</protein>
<dbReference type="SUPFAM" id="SSF47323">
    <property type="entry name" value="Anticodon-binding domain of a subclass of class I aminoacyl-tRNA synthetases"/>
    <property type="match status" value="1"/>
</dbReference>
<dbReference type="GO" id="GO:0004812">
    <property type="term" value="F:aminoacyl-tRNA ligase activity"/>
    <property type="evidence" value="ECO:0007669"/>
    <property type="project" value="UniProtKB-KW"/>
</dbReference>
<evidence type="ECO:0000313" key="6">
    <source>
        <dbReference type="Proteomes" id="UP000019109"/>
    </source>
</evidence>
<evidence type="ECO:0000256" key="1">
    <source>
        <dbReference type="ARBA" id="ARBA00022598"/>
    </source>
</evidence>
<keyword evidence="2" id="KW-0547">Nucleotide-binding</keyword>
<comment type="caution">
    <text evidence="5">The sequence shown here is derived from an EMBL/GenBank/DDBJ whole genome shotgun (WGS) entry which is preliminary data.</text>
</comment>
<dbReference type="Gene3D" id="1.20.120.1910">
    <property type="entry name" value="Cysteine-tRNA ligase, C-terminal anti-codon recognition domain"/>
    <property type="match status" value="1"/>
</dbReference>
<dbReference type="InterPro" id="IPR056411">
    <property type="entry name" value="CysS_C"/>
</dbReference>
<organism evidence="5 6">
    <name type="scientific">Acetivibrio straminisolvens JCM 21531</name>
    <dbReference type="NCBI Taxonomy" id="1294263"/>
    <lineage>
        <taxon>Bacteria</taxon>
        <taxon>Bacillati</taxon>
        <taxon>Bacillota</taxon>
        <taxon>Clostridia</taxon>
        <taxon>Eubacteriales</taxon>
        <taxon>Oscillospiraceae</taxon>
        <taxon>Acetivibrio</taxon>
    </lineage>
</organism>
<dbReference type="GO" id="GO:0006418">
    <property type="term" value="P:tRNA aminoacylation for protein translation"/>
    <property type="evidence" value="ECO:0007669"/>
    <property type="project" value="InterPro"/>
</dbReference>